<evidence type="ECO:0000313" key="4">
    <source>
        <dbReference type="EMBL" id="KAK5782401.1"/>
    </source>
</evidence>
<evidence type="ECO:0000256" key="1">
    <source>
        <dbReference type="SAM" id="MobiDB-lite"/>
    </source>
</evidence>
<dbReference type="Proteomes" id="UP001306508">
    <property type="component" value="Unassembled WGS sequence"/>
</dbReference>
<proteinExistence type="predicted"/>
<evidence type="ECO:0000259" key="3">
    <source>
        <dbReference type="Pfam" id="PF10382"/>
    </source>
</evidence>
<feature type="transmembrane region" description="Helical" evidence="2">
    <location>
        <begin position="470"/>
        <end position="489"/>
    </location>
</feature>
<keyword evidence="5" id="KW-1185">Reference proteome</keyword>
<keyword evidence="2" id="KW-0812">Transmembrane</keyword>
<name>A0AAN7ZZ81_9SACH</name>
<reference evidence="5" key="1">
    <citation type="submission" date="2023-07" db="EMBL/GenBank/DDBJ databases">
        <title>A draft genome of Kazachstania heterogenica Y-27499.</title>
        <authorList>
            <person name="Donic C."/>
            <person name="Kralova J.S."/>
            <person name="Fidel L."/>
            <person name="Ben-Dor S."/>
            <person name="Jung S."/>
        </authorList>
    </citation>
    <scope>NUCLEOTIDE SEQUENCE [LARGE SCALE GENOMIC DNA]</scope>
    <source>
        <strain evidence="5">Y27499</strain>
    </source>
</reference>
<organism evidence="4 5">
    <name type="scientific">Arxiozyma heterogenica</name>
    <dbReference type="NCBI Taxonomy" id="278026"/>
    <lineage>
        <taxon>Eukaryota</taxon>
        <taxon>Fungi</taxon>
        <taxon>Dikarya</taxon>
        <taxon>Ascomycota</taxon>
        <taxon>Saccharomycotina</taxon>
        <taxon>Saccharomycetes</taxon>
        <taxon>Saccharomycetales</taxon>
        <taxon>Saccharomycetaceae</taxon>
        <taxon>Arxiozyma</taxon>
    </lineage>
</organism>
<evidence type="ECO:0000313" key="5">
    <source>
        <dbReference type="Proteomes" id="UP001306508"/>
    </source>
</evidence>
<accession>A0AAN7ZZ81</accession>
<dbReference type="Pfam" id="PF10382">
    <property type="entry name" value="ZGRF1-like_N"/>
    <property type="match status" value="1"/>
</dbReference>
<evidence type="ECO:0000256" key="2">
    <source>
        <dbReference type="SAM" id="Phobius"/>
    </source>
</evidence>
<gene>
    <name evidence="4" type="ORF">RI543_000338</name>
</gene>
<dbReference type="AlphaFoldDB" id="A0AAN7ZZ81"/>
<dbReference type="EMBL" id="JAWIZZ010000006">
    <property type="protein sequence ID" value="KAK5782401.1"/>
    <property type="molecule type" value="Genomic_DNA"/>
</dbReference>
<keyword evidence="2" id="KW-1133">Transmembrane helix</keyword>
<protein>
    <recommendedName>
        <fullName evidence="3">5'-3' DNA helicase ZGRF1-like N-terminal domain-containing protein</fullName>
    </recommendedName>
</protein>
<sequence length="874" mass="98572">MTNSVHSFKFNVDTNHIDDSSIESLRDQVNGNADENVTYSIFLNESDLALKTRNGGISNINDQSQKKLKSSRLYKFILSTDEVNSNEKKVAKNDSKNYSSLITLSTGVLNSVENSGSDINIPSNSQIKEKVNTYVSKSINSLPLVDVYSSPLDNLIQTSDEYFTAISSSSPLSKLQGSDDMDFPLMSSTPRHNRFINKDSPSSRTSKNKSLFNKNNQMNTKIDEAVKLLKNDYIAKPQTIKIRSEPSLSSIDFEPHDFRITKRFREKNKEDTRVSVDDQLISNRLTEYNSKMDKIGKPLKTSLFNNIIVPSNKDDSSVWNLYTQNIGNKVKILDNVGDSLDNVISPIDSSSEVIKAHFTSSLQNDHILSVDIPSVINSDFKPQNTLSSSIVTSVAPQTQLSSVVDLPPSPTYESANENISGEEDNYVIWNEYNSFPIQHIDSSSIKSFDLVRGKEYDEDIDTNLFSLMRILMLIFIGIMIPPIFFLVAFGENSNLLSDYVLLKLIIKRSKKVFLLQGFIWDIDLQWLRRFRSAGYVDYNSCVSSVLEQQIVGLSAAFIIIKKQKVWHDGRLKHYQINNRFLLYTDDGVLLSSIFVTNTKELKVYVDEENFGTMEHNIFGRFVVIIEEIIAEYDREISHIKTTTTTTAVTSTNVNSTGINNQEKDNQDLNNGNFITRNKSINNAEYYSNKIVLKAVTKNTIVKKVETSSPLPTPFSIAPNVFPKKISMNMTKINSRIRSVDLNETGCGFSTSNLALKVNKPFKPPRIVSNINNVSNRPNIRNSRVKNEIVDSTLVNKNNTNKNGITANSSPLLKVHSAIIQDASTVRTSDEYVKHTNNNIFKESSAIKQKISKINFNKRPFFKTKMINHTPIILP</sequence>
<keyword evidence="2" id="KW-0472">Membrane</keyword>
<feature type="compositionally biased region" description="Polar residues" evidence="1">
    <location>
        <begin position="199"/>
        <end position="211"/>
    </location>
</feature>
<feature type="domain" description="5'-3' DNA helicase ZGRF1-like N-terminal" evidence="3">
    <location>
        <begin position="559"/>
        <end position="636"/>
    </location>
</feature>
<comment type="caution">
    <text evidence="4">The sequence shown here is derived from an EMBL/GenBank/DDBJ whole genome shotgun (WGS) entry which is preliminary data.</text>
</comment>
<feature type="region of interest" description="Disordered" evidence="1">
    <location>
        <begin position="170"/>
        <end position="211"/>
    </location>
</feature>
<dbReference type="InterPro" id="IPR018838">
    <property type="entry name" value="ZGRF1-like_N"/>
</dbReference>